<reference evidence="2" key="2">
    <citation type="submission" date="2012-03" db="EMBL/GenBank/DDBJ databases">
        <title>Genome sequence of the fruiting myxobacterium Corallococcus coralloides DSM 2259.</title>
        <authorList>
            <person name="Huntley S."/>
            <person name="Zhang Y."/>
            <person name="Treuner-Lange A."/>
            <person name="Sensen C.W."/>
            <person name="Sogaard-Andersen L."/>
        </authorList>
    </citation>
    <scope>NUCLEOTIDE SEQUENCE [LARGE SCALE GENOMIC DNA]</scope>
    <source>
        <strain evidence="2">ATCC 25202 / DSM 2259 / NBRC 100086 / M2</strain>
    </source>
</reference>
<keyword evidence="2" id="KW-1185">Reference proteome</keyword>
<dbReference type="KEGG" id="ccx:COCOR_03655"/>
<dbReference type="Proteomes" id="UP000007587">
    <property type="component" value="Chromosome"/>
</dbReference>
<sequence>MRSFQDMGRLLQERGLKVQHREEAFPDIAAEVLRELAPHQAFKALEPVEWLYGT</sequence>
<dbReference type="RefSeq" id="WP_014396467.1">
    <property type="nucleotide sequence ID" value="NC_017030.1"/>
</dbReference>
<organism evidence="1 2">
    <name type="scientific">Corallococcus coralloides (strain ATCC 25202 / DSM 2259 / NBRC 100086 / M2)</name>
    <name type="common">Myxococcus coralloides</name>
    <dbReference type="NCBI Taxonomy" id="1144275"/>
    <lineage>
        <taxon>Bacteria</taxon>
        <taxon>Pseudomonadati</taxon>
        <taxon>Myxococcota</taxon>
        <taxon>Myxococcia</taxon>
        <taxon>Myxococcales</taxon>
        <taxon>Cystobacterineae</taxon>
        <taxon>Myxococcaceae</taxon>
        <taxon>Corallococcus</taxon>
    </lineage>
</organism>
<accession>H8MNE1</accession>
<dbReference type="AlphaFoldDB" id="H8MNE1"/>
<dbReference type="EMBL" id="CP003389">
    <property type="protein sequence ID" value="AFE05362.1"/>
    <property type="molecule type" value="Genomic_DNA"/>
</dbReference>
<dbReference type="InParanoid" id="H8MNE1"/>
<dbReference type="STRING" id="1144275.COCOR_03655"/>
<evidence type="ECO:0000313" key="1">
    <source>
        <dbReference type="EMBL" id="AFE05362.1"/>
    </source>
</evidence>
<proteinExistence type="predicted"/>
<gene>
    <name evidence="1" type="ordered locus">COCOR_03655</name>
</gene>
<protein>
    <submittedName>
        <fullName evidence="1">Uncharacterized protein</fullName>
    </submittedName>
</protein>
<reference evidence="1 2" key="1">
    <citation type="journal article" date="2012" name="J. Bacteriol.">
        <title>Complete Genome Sequence of the Fruiting Myxobacterium Corallococcus coralloides DSM 2259.</title>
        <authorList>
            <person name="Huntley S."/>
            <person name="Zhang Y."/>
            <person name="Treuner-Lange A."/>
            <person name="Kneip S."/>
            <person name="Sensen C.W."/>
            <person name="Sogaard-Andersen L."/>
        </authorList>
    </citation>
    <scope>NUCLEOTIDE SEQUENCE [LARGE SCALE GENOMIC DNA]</scope>
    <source>
        <strain evidence="2">ATCC 25202 / DSM 2259 / NBRC 100086 / M2</strain>
    </source>
</reference>
<dbReference type="HOGENOM" id="CLU_3042397_0_0_7"/>
<name>H8MNE1_CORCM</name>
<evidence type="ECO:0000313" key="2">
    <source>
        <dbReference type="Proteomes" id="UP000007587"/>
    </source>
</evidence>